<dbReference type="Gene3D" id="2.60.120.620">
    <property type="entry name" value="q2cbj1_9rhob like domain"/>
    <property type="match status" value="1"/>
</dbReference>
<accession>A0ABU1UYE5</accession>
<dbReference type="SUPFAM" id="SSF51197">
    <property type="entry name" value="Clavaminate synthase-like"/>
    <property type="match status" value="1"/>
</dbReference>
<dbReference type="EC" id="1.14.11.18" evidence="2"/>
<name>A0ABU1UYE5_9GAMM</name>
<keyword evidence="3" id="KW-1185">Reference proteome</keyword>
<proteinExistence type="predicted"/>
<reference evidence="2 3" key="1">
    <citation type="submission" date="2023-07" db="EMBL/GenBank/DDBJ databases">
        <title>Sorghum-associated microbial communities from plants grown in Nebraska, USA.</title>
        <authorList>
            <person name="Schachtman D."/>
        </authorList>
    </citation>
    <scope>NUCLEOTIDE SEQUENCE [LARGE SCALE GENOMIC DNA]</scope>
    <source>
        <strain evidence="2 3">BE190</strain>
    </source>
</reference>
<comment type="caution">
    <text evidence="2">The sequence shown here is derived from an EMBL/GenBank/DDBJ whole genome shotgun (WGS) entry which is preliminary data.</text>
</comment>
<dbReference type="InterPro" id="IPR008775">
    <property type="entry name" value="Phytyl_CoA_dOase-like"/>
</dbReference>
<dbReference type="PANTHER" id="PTHR20883">
    <property type="entry name" value="PHYTANOYL-COA DIOXYGENASE DOMAIN CONTAINING 1"/>
    <property type="match status" value="1"/>
</dbReference>
<comment type="cofactor">
    <cofactor evidence="1">
        <name>Fe(2+)</name>
        <dbReference type="ChEBI" id="CHEBI:29033"/>
    </cofactor>
</comment>
<evidence type="ECO:0000313" key="2">
    <source>
        <dbReference type="EMBL" id="MDR7090221.1"/>
    </source>
</evidence>
<dbReference type="RefSeq" id="WP_310072374.1">
    <property type="nucleotide sequence ID" value="NZ_JAVDVX010000003.1"/>
</dbReference>
<dbReference type="PANTHER" id="PTHR20883:SF48">
    <property type="entry name" value="ECTOINE DIOXYGENASE"/>
    <property type="match status" value="1"/>
</dbReference>
<keyword evidence="2" id="KW-0560">Oxidoreductase</keyword>
<dbReference type="GO" id="GO:0048244">
    <property type="term" value="F:phytanoyl-CoA dioxygenase activity"/>
    <property type="evidence" value="ECO:0007669"/>
    <property type="project" value="UniProtKB-EC"/>
</dbReference>
<protein>
    <submittedName>
        <fullName evidence="2">Phytanoyl-CoA hydroxylase</fullName>
        <ecNumber evidence="2">1.14.11.18</ecNumber>
    </submittedName>
</protein>
<evidence type="ECO:0000313" key="3">
    <source>
        <dbReference type="Proteomes" id="UP001253595"/>
    </source>
</evidence>
<gene>
    <name evidence="2" type="ORF">J2X05_002243</name>
</gene>
<dbReference type="EMBL" id="JAVDVX010000003">
    <property type="protein sequence ID" value="MDR7090221.1"/>
    <property type="molecule type" value="Genomic_DNA"/>
</dbReference>
<evidence type="ECO:0000256" key="1">
    <source>
        <dbReference type="ARBA" id="ARBA00001954"/>
    </source>
</evidence>
<dbReference type="Pfam" id="PF05721">
    <property type="entry name" value="PhyH"/>
    <property type="match status" value="1"/>
</dbReference>
<organism evidence="2 3">
    <name type="scientific">Cellvibrio fibrivorans</name>
    <dbReference type="NCBI Taxonomy" id="126350"/>
    <lineage>
        <taxon>Bacteria</taxon>
        <taxon>Pseudomonadati</taxon>
        <taxon>Pseudomonadota</taxon>
        <taxon>Gammaproteobacteria</taxon>
        <taxon>Cellvibrionales</taxon>
        <taxon>Cellvibrionaceae</taxon>
        <taxon>Cellvibrio</taxon>
    </lineage>
</organism>
<sequence length="250" mass="27877">MLTPAQILEFRNNGYLVLPGFSTAQFCDAVVAFARNELQQHKMPIEYEADVQYPGAPASRTAVGGGTARRLLMASARAPMLRDWATGDSLKEILQELLGSTVFLSQAHHNCIMTKQPAFSSMTGWHRDSRYWHFARADLISAWLALGNEQAENGCLWVIPGSHRLEIDADQLDEKQFLKADLVKNRHLLQQALAVPLQQGDLLLFHSNLFHAAGRNTTENPKFSMVFTYRSADNPPNSGSRSTSQPEILL</sequence>
<dbReference type="Proteomes" id="UP001253595">
    <property type="component" value="Unassembled WGS sequence"/>
</dbReference>